<gene>
    <name evidence="1" type="ORF">BO71DRAFT_34044</name>
</gene>
<dbReference type="VEuPathDB" id="FungiDB:BO71DRAFT_34044"/>
<name>A0A319DQ59_9EURO</name>
<organism evidence="1 2">
    <name type="scientific">Aspergillus ellipticus CBS 707.79</name>
    <dbReference type="NCBI Taxonomy" id="1448320"/>
    <lineage>
        <taxon>Eukaryota</taxon>
        <taxon>Fungi</taxon>
        <taxon>Dikarya</taxon>
        <taxon>Ascomycota</taxon>
        <taxon>Pezizomycotina</taxon>
        <taxon>Eurotiomycetes</taxon>
        <taxon>Eurotiomycetidae</taxon>
        <taxon>Eurotiales</taxon>
        <taxon>Aspergillaceae</taxon>
        <taxon>Aspergillus</taxon>
        <taxon>Aspergillus subgen. Circumdati</taxon>
    </lineage>
</organism>
<proteinExistence type="predicted"/>
<accession>A0A319DQ59</accession>
<protein>
    <submittedName>
        <fullName evidence="1">Uncharacterized protein</fullName>
    </submittedName>
</protein>
<dbReference type="AlphaFoldDB" id="A0A319DQ59"/>
<sequence>MRRIPGEGGEECEISLSLTGGRGERNGRGWMGWDGMGGMRERERGRVKMKSRQKTRKASAEIRRQWLAGRTRLFTAPCPIGGGLSVYLGLGALRFSLSFRYLGLSLSLTFRFCRSKYQLSLNLSSAPSNPPPNFLATISMSLYGVLLCAPSRSHRSICRTARAPPPP</sequence>
<evidence type="ECO:0000313" key="1">
    <source>
        <dbReference type="EMBL" id="PYH98724.1"/>
    </source>
</evidence>
<evidence type="ECO:0000313" key="2">
    <source>
        <dbReference type="Proteomes" id="UP000247810"/>
    </source>
</evidence>
<keyword evidence="2" id="KW-1185">Reference proteome</keyword>
<dbReference type="EMBL" id="KZ825809">
    <property type="protein sequence ID" value="PYH98724.1"/>
    <property type="molecule type" value="Genomic_DNA"/>
</dbReference>
<dbReference type="Proteomes" id="UP000247810">
    <property type="component" value="Unassembled WGS sequence"/>
</dbReference>
<reference evidence="1 2" key="1">
    <citation type="submission" date="2018-02" db="EMBL/GenBank/DDBJ databases">
        <title>The genomes of Aspergillus section Nigri reveals drivers in fungal speciation.</title>
        <authorList>
            <consortium name="DOE Joint Genome Institute"/>
            <person name="Vesth T.C."/>
            <person name="Nybo J."/>
            <person name="Theobald S."/>
            <person name="Brandl J."/>
            <person name="Frisvad J.C."/>
            <person name="Nielsen K.F."/>
            <person name="Lyhne E.K."/>
            <person name="Kogle M.E."/>
            <person name="Kuo A."/>
            <person name="Riley R."/>
            <person name="Clum A."/>
            <person name="Nolan M."/>
            <person name="Lipzen A."/>
            <person name="Salamov A."/>
            <person name="Henrissat B."/>
            <person name="Wiebenga A."/>
            <person name="De vries R.P."/>
            <person name="Grigoriev I.V."/>
            <person name="Mortensen U.H."/>
            <person name="Andersen M.R."/>
            <person name="Baker S.E."/>
        </authorList>
    </citation>
    <scope>NUCLEOTIDE SEQUENCE [LARGE SCALE GENOMIC DNA]</scope>
    <source>
        <strain evidence="1 2">CBS 707.79</strain>
    </source>
</reference>